<accession>A0A2N5XXN8</accession>
<protein>
    <recommendedName>
        <fullName evidence="3">Alpha/beta hydrolase</fullName>
    </recommendedName>
</protein>
<dbReference type="Gene3D" id="3.40.50.1820">
    <property type="entry name" value="alpha/beta hydrolase"/>
    <property type="match status" value="1"/>
</dbReference>
<dbReference type="Proteomes" id="UP000234881">
    <property type="component" value="Unassembled WGS sequence"/>
</dbReference>
<evidence type="ECO:0000313" key="2">
    <source>
        <dbReference type="Proteomes" id="UP000234881"/>
    </source>
</evidence>
<evidence type="ECO:0000313" key="1">
    <source>
        <dbReference type="EMBL" id="PLW79215.1"/>
    </source>
</evidence>
<name>A0A2N5XXN8_9HYPH</name>
<organism evidence="1 2">
    <name type="scientific">Cohaesibacter celericrescens</name>
    <dbReference type="NCBI Taxonomy" id="2067669"/>
    <lineage>
        <taxon>Bacteria</taxon>
        <taxon>Pseudomonadati</taxon>
        <taxon>Pseudomonadota</taxon>
        <taxon>Alphaproteobacteria</taxon>
        <taxon>Hyphomicrobiales</taxon>
        <taxon>Cohaesibacteraceae</taxon>
    </lineage>
</organism>
<comment type="caution">
    <text evidence="1">The sequence shown here is derived from an EMBL/GenBank/DDBJ whole genome shotgun (WGS) entry which is preliminary data.</text>
</comment>
<evidence type="ECO:0008006" key="3">
    <source>
        <dbReference type="Google" id="ProtNLM"/>
    </source>
</evidence>
<dbReference type="AlphaFoldDB" id="A0A2N5XXN8"/>
<reference evidence="1 2" key="1">
    <citation type="submission" date="2018-01" db="EMBL/GenBank/DDBJ databases">
        <title>The draft genome sequence of Cohaesibacter sp. H1304.</title>
        <authorList>
            <person name="Wang N.-N."/>
            <person name="Du Z.-J."/>
        </authorList>
    </citation>
    <scope>NUCLEOTIDE SEQUENCE [LARGE SCALE GENOMIC DNA]</scope>
    <source>
        <strain evidence="1 2">H1304</strain>
    </source>
</reference>
<dbReference type="EMBL" id="PKUQ01000001">
    <property type="protein sequence ID" value="PLW79215.1"/>
    <property type="molecule type" value="Genomic_DNA"/>
</dbReference>
<gene>
    <name evidence="1" type="ORF">C0081_03070</name>
</gene>
<proteinExistence type="predicted"/>
<dbReference type="SUPFAM" id="SSF53474">
    <property type="entry name" value="alpha/beta-Hydrolases"/>
    <property type="match status" value="1"/>
</dbReference>
<dbReference type="InterPro" id="IPR029058">
    <property type="entry name" value="AB_hydrolase_fold"/>
</dbReference>
<keyword evidence="2" id="KW-1185">Reference proteome</keyword>
<sequence>MNICIVTDILDQPKHEQCILSRLETKLSVSRFALNDLCNRPDLRGEALHSCLFYDDGMDEVVRVLNQTLNGDCVGIGYSAGGTALWRAVVAGLSFASIFCISSTRLREEASISTPNQVFFGADDHGRPSSEWLSSVPDKFTIFENAGHTYYLAPTSEATNATYNKIAKSINR</sequence>